<feature type="region of interest" description="Disordered" evidence="5">
    <location>
        <begin position="465"/>
        <end position="486"/>
    </location>
</feature>
<evidence type="ECO:0000256" key="6">
    <source>
        <dbReference type="SAM" id="Phobius"/>
    </source>
</evidence>
<dbReference type="InterPro" id="IPR003660">
    <property type="entry name" value="HAMP_dom"/>
</dbReference>
<evidence type="ECO:0000256" key="1">
    <source>
        <dbReference type="ARBA" id="ARBA00004370"/>
    </source>
</evidence>
<keyword evidence="6" id="KW-0472">Membrane</keyword>
<dbReference type="Proteomes" id="UP000023268">
    <property type="component" value="Unassembled WGS sequence"/>
</dbReference>
<comment type="subcellular location">
    <subcellularLocation>
        <location evidence="1">Membrane</location>
    </subcellularLocation>
</comment>
<dbReference type="CDD" id="cd06225">
    <property type="entry name" value="HAMP"/>
    <property type="match status" value="1"/>
</dbReference>
<evidence type="ECO:0000256" key="4">
    <source>
        <dbReference type="PROSITE-ProRule" id="PRU00284"/>
    </source>
</evidence>
<evidence type="ECO:0000256" key="5">
    <source>
        <dbReference type="SAM" id="MobiDB-lite"/>
    </source>
</evidence>
<sequence length="561" mass="59459">MFSHFTIGARLIAGFILTALIAAVVGVVALNSSASMNDLAEAMYQKELMGLSHIKEANVSLIAVGRARSNYLLATSEEERARHLESVKKNSAAVKERIDLARPLFVSDRAKILFAQVEQIWVTYQRDLQDSLDIARRKPLADRDAELTNALAKVRESADNLDNIFSELNHQKEERAKHANDEIEELYQGSRNMMIALIGLGVLLGVVLGFAISRSVTRPLARAVTIADALSEGDLSMEIQVKGRDETAQLLTAMKNMVGKLSQVVTDVNNGAESLASASEEVSATAQALSQAASEQAAGVEETSASIEQMTASISQNTENARVTDGMATQAATQAAEGGEAVKATVSAMKQIAQKIGIIDDIAYQTNLLALNAAIEAARAGEHGKGFAVVAAEVRKLAERSQVAAQEISTVASSSVELAEKAGHLLDQMVPSIKKTSDLVQEITAASEEQSSGVSQINAAVGQLSQTTQQNASSSEELAATSEEMSSQAEQLQRTMAFFKVVEGRAASASGAAATSAAPRKPAVPGRGGRALAVRGESKAKPSAPVSFHEREPDEANFVKF</sequence>
<dbReference type="InterPro" id="IPR051310">
    <property type="entry name" value="MCP_chemotaxis"/>
</dbReference>
<proteinExistence type="inferred from homology"/>
<evidence type="ECO:0000313" key="9">
    <source>
        <dbReference type="EMBL" id="EYC51871.1"/>
    </source>
</evidence>
<dbReference type="GO" id="GO:0005886">
    <property type="term" value="C:plasma membrane"/>
    <property type="evidence" value="ECO:0007669"/>
    <property type="project" value="TreeGrafter"/>
</dbReference>
<dbReference type="PROSITE" id="PS50111">
    <property type="entry name" value="CHEMOTAXIS_TRANSDUC_2"/>
    <property type="match status" value="1"/>
</dbReference>
<organism evidence="9 10">
    <name type="scientific">Hylemonella gracilis str. Niagara R</name>
    <dbReference type="NCBI Taxonomy" id="1458275"/>
    <lineage>
        <taxon>Bacteria</taxon>
        <taxon>Pseudomonadati</taxon>
        <taxon>Pseudomonadota</taxon>
        <taxon>Betaproteobacteria</taxon>
        <taxon>Burkholderiales</taxon>
        <taxon>Comamonadaceae</taxon>
        <taxon>Hylemonella</taxon>
    </lineage>
</organism>
<dbReference type="Pfam" id="PF00672">
    <property type="entry name" value="HAMP"/>
    <property type="match status" value="1"/>
</dbReference>
<dbReference type="GO" id="GO:0004888">
    <property type="term" value="F:transmembrane signaling receptor activity"/>
    <property type="evidence" value="ECO:0007669"/>
    <property type="project" value="InterPro"/>
</dbReference>
<reference evidence="9 10" key="1">
    <citation type="submission" date="2014-02" db="EMBL/GenBank/DDBJ databases">
        <title>Draft Genome of Hylemonella gracilis isolated from the Niagara River.</title>
        <authorList>
            <person name="Pawlowski D.R."/>
            <person name="Koudelka G.B."/>
        </authorList>
    </citation>
    <scope>NUCLEOTIDE SEQUENCE [LARGE SCALE GENOMIC DNA]</scope>
    <source>
        <strain evidence="9 10">Niagara R</strain>
    </source>
</reference>
<dbReference type="RefSeq" id="WP_035608599.1">
    <property type="nucleotide sequence ID" value="NZ_JEMG01000001.1"/>
</dbReference>
<keyword evidence="4" id="KW-0807">Transducer</keyword>
<dbReference type="Pfam" id="PF12729">
    <property type="entry name" value="4HB_MCP_1"/>
    <property type="match status" value="1"/>
</dbReference>
<evidence type="ECO:0000259" key="7">
    <source>
        <dbReference type="PROSITE" id="PS50111"/>
    </source>
</evidence>
<feature type="domain" description="HAMP" evidence="8">
    <location>
        <begin position="214"/>
        <end position="266"/>
    </location>
</feature>
<dbReference type="SUPFAM" id="SSF58104">
    <property type="entry name" value="Methyl-accepting chemotaxis protein (MCP) signaling domain"/>
    <property type="match status" value="1"/>
</dbReference>
<dbReference type="OrthoDB" id="9763018at2"/>
<feature type="region of interest" description="Disordered" evidence="5">
    <location>
        <begin position="509"/>
        <end position="561"/>
    </location>
</feature>
<accession>A0A016XJ32</accession>
<dbReference type="Gene3D" id="1.10.287.950">
    <property type="entry name" value="Methyl-accepting chemotaxis protein"/>
    <property type="match status" value="1"/>
</dbReference>
<dbReference type="FunFam" id="1.10.287.950:FF:000001">
    <property type="entry name" value="Methyl-accepting chemotaxis sensory transducer"/>
    <property type="match status" value="1"/>
</dbReference>
<comment type="similarity">
    <text evidence="3">Belongs to the methyl-accepting chemotaxis (MCP) protein family.</text>
</comment>
<evidence type="ECO:0000259" key="8">
    <source>
        <dbReference type="PROSITE" id="PS50885"/>
    </source>
</evidence>
<keyword evidence="6" id="KW-1133">Transmembrane helix</keyword>
<feature type="compositionally biased region" description="Low complexity" evidence="5">
    <location>
        <begin position="509"/>
        <end position="518"/>
    </location>
</feature>
<dbReference type="eggNOG" id="COG0840">
    <property type="taxonomic scope" value="Bacteria"/>
</dbReference>
<keyword evidence="6" id="KW-0812">Transmembrane</keyword>
<dbReference type="GO" id="GO:0007165">
    <property type="term" value="P:signal transduction"/>
    <property type="evidence" value="ECO:0007669"/>
    <property type="project" value="UniProtKB-KW"/>
</dbReference>
<feature type="domain" description="Methyl-accepting transducer" evidence="7">
    <location>
        <begin position="271"/>
        <end position="486"/>
    </location>
</feature>
<dbReference type="InterPro" id="IPR024478">
    <property type="entry name" value="HlyB_4HB_MCP"/>
</dbReference>
<dbReference type="Pfam" id="PF00015">
    <property type="entry name" value="MCPsignal"/>
    <property type="match status" value="1"/>
</dbReference>
<dbReference type="InterPro" id="IPR004090">
    <property type="entry name" value="Chemotax_Me-accpt_rcpt"/>
</dbReference>
<dbReference type="PROSITE" id="PS50885">
    <property type="entry name" value="HAMP"/>
    <property type="match status" value="1"/>
</dbReference>
<dbReference type="PRINTS" id="PR00260">
    <property type="entry name" value="CHEMTRNSDUCR"/>
</dbReference>
<evidence type="ECO:0000313" key="10">
    <source>
        <dbReference type="Proteomes" id="UP000023268"/>
    </source>
</evidence>
<dbReference type="SMART" id="SM00304">
    <property type="entry name" value="HAMP"/>
    <property type="match status" value="1"/>
</dbReference>
<feature type="transmembrane region" description="Helical" evidence="6">
    <location>
        <begin position="193"/>
        <end position="212"/>
    </location>
</feature>
<comment type="caution">
    <text evidence="9">The sequence shown here is derived from an EMBL/GenBank/DDBJ whole genome shotgun (WGS) entry which is preliminary data.</text>
</comment>
<protein>
    <submittedName>
        <fullName evidence="9">Chemotaxis protein</fullName>
    </submittedName>
</protein>
<dbReference type="PANTHER" id="PTHR43531:SF11">
    <property type="entry name" value="METHYL-ACCEPTING CHEMOTAXIS PROTEIN 3"/>
    <property type="match status" value="1"/>
</dbReference>
<dbReference type="SMART" id="SM00283">
    <property type="entry name" value="MA"/>
    <property type="match status" value="1"/>
</dbReference>
<evidence type="ECO:0000256" key="2">
    <source>
        <dbReference type="ARBA" id="ARBA00022500"/>
    </source>
</evidence>
<dbReference type="InterPro" id="IPR004089">
    <property type="entry name" value="MCPsignal_dom"/>
</dbReference>
<dbReference type="PANTHER" id="PTHR43531">
    <property type="entry name" value="PROTEIN ICFG"/>
    <property type="match status" value="1"/>
</dbReference>
<feature type="compositionally biased region" description="Low complexity" evidence="5">
    <location>
        <begin position="472"/>
        <end position="486"/>
    </location>
</feature>
<feature type="transmembrane region" description="Helical" evidence="6">
    <location>
        <begin position="12"/>
        <end position="30"/>
    </location>
</feature>
<name>A0A016XJ32_9BURK</name>
<dbReference type="EMBL" id="JEMG01000001">
    <property type="protein sequence ID" value="EYC51871.1"/>
    <property type="molecule type" value="Genomic_DNA"/>
</dbReference>
<dbReference type="AlphaFoldDB" id="A0A016XJ32"/>
<dbReference type="STRING" id="1458275.AZ34_12915"/>
<gene>
    <name evidence="9" type="ORF">AZ34_12915</name>
</gene>
<evidence type="ECO:0000256" key="3">
    <source>
        <dbReference type="ARBA" id="ARBA00029447"/>
    </source>
</evidence>
<dbReference type="GO" id="GO:0006935">
    <property type="term" value="P:chemotaxis"/>
    <property type="evidence" value="ECO:0007669"/>
    <property type="project" value="UniProtKB-KW"/>
</dbReference>
<keyword evidence="2" id="KW-0145">Chemotaxis</keyword>